<dbReference type="InterPro" id="IPR007210">
    <property type="entry name" value="ABC_Gly_betaine_transp_sub-bd"/>
</dbReference>
<proteinExistence type="predicted"/>
<evidence type="ECO:0000259" key="2">
    <source>
        <dbReference type="Pfam" id="PF04069"/>
    </source>
</evidence>
<evidence type="ECO:0000256" key="1">
    <source>
        <dbReference type="SAM" id="SignalP"/>
    </source>
</evidence>
<dbReference type="Pfam" id="PF04069">
    <property type="entry name" value="OpuAC"/>
    <property type="match status" value="1"/>
</dbReference>
<feature type="chain" id="PRO_5047337866" evidence="1">
    <location>
        <begin position="29"/>
        <end position="304"/>
    </location>
</feature>
<dbReference type="Proteomes" id="UP001304769">
    <property type="component" value="Unassembled WGS sequence"/>
</dbReference>
<protein>
    <submittedName>
        <fullName evidence="3">ABC transporter substrate-binding protein</fullName>
    </submittedName>
</protein>
<accession>A0ABU5TAR8</accession>
<dbReference type="EMBL" id="JAYGGQ010000017">
    <property type="protein sequence ID" value="MEA5456782.1"/>
    <property type="molecule type" value="Genomic_DNA"/>
</dbReference>
<sequence>MKLRTILTGAAAAAVLALASGCASNPLAASSTGTTGGGQKITVGSANFSENVILGEVYAKALENAGYTVERKLNVGAREVLYGQVQNCSVDVVPEYNQALLAFVAPSTQASGTSAVDAALSEALPSNLGILDSSAAQDNNAVAVKNSTALQHGLKTIEDLAKVSTGMTFGGPTEWKTRADGYAGLQKDYNVQFKEYKLLDYSGPITISALDKGDVDAALLFSTVPQIKSNGYTILDDPKNAIGVNNVTPLICKNAVPENAQSVLDAVSKALSTDALISMNAAYSLDHRDASDVAAEWVGKQNLK</sequence>
<evidence type="ECO:0000313" key="3">
    <source>
        <dbReference type="EMBL" id="MEA5456782.1"/>
    </source>
</evidence>
<dbReference type="Gene3D" id="3.40.190.120">
    <property type="entry name" value="Osmoprotection protein (prox), domain 2"/>
    <property type="match status" value="1"/>
</dbReference>
<comment type="caution">
    <text evidence="3">The sequence shown here is derived from an EMBL/GenBank/DDBJ whole genome shotgun (WGS) entry which is preliminary data.</text>
</comment>
<dbReference type="Gene3D" id="3.40.190.10">
    <property type="entry name" value="Periplasmic binding protein-like II"/>
    <property type="match status" value="1"/>
</dbReference>
<gene>
    <name evidence="3" type="ORF">SPF06_18820</name>
</gene>
<keyword evidence="4" id="KW-1185">Reference proteome</keyword>
<feature type="domain" description="ABC-type glycine betaine transport system substrate-binding" evidence="2">
    <location>
        <begin position="40"/>
        <end position="298"/>
    </location>
</feature>
<organism evidence="3 4">
    <name type="scientific">Sinomonas terricola</name>
    <dbReference type="NCBI Taxonomy" id="3110330"/>
    <lineage>
        <taxon>Bacteria</taxon>
        <taxon>Bacillati</taxon>
        <taxon>Actinomycetota</taxon>
        <taxon>Actinomycetes</taxon>
        <taxon>Micrococcales</taxon>
        <taxon>Micrococcaceae</taxon>
        <taxon>Sinomonas</taxon>
    </lineage>
</organism>
<dbReference type="SUPFAM" id="SSF53850">
    <property type="entry name" value="Periplasmic binding protein-like II"/>
    <property type="match status" value="1"/>
</dbReference>
<keyword evidence="1" id="KW-0732">Signal</keyword>
<reference evidence="3 4" key="1">
    <citation type="submission" date="2023-12" db="EMBL/GenBank/DDBJ databases">
        <title>Sinomonas terricola sp. nov, isolated from litchi orchard soil in Guangdong, PR China.</title>
        <authorList>
            <person name="Jiaxin W."/>
            <person name="Yang Z."/>
            <person name="Honghui Z."/>
        </authorList>
    </citation>
    <scope>NUCLEOTIDE SEQUENCE [LARGE SCALE GENOMIC DNA]</scope>
    <source>
        <strain evidence="3 4">JGH33</strain>
    </source>
</reference>
<dbReference type="CDD" id="cd13606">
    <property type="entry name" value="PBP2_ProX_like"/>
    <property type="match status" value="1"/>
</dbReference>
<dbReference type="PROSITE" id="PS51257">
    <property type="entry name" value="PROKAR_LIPOPROTEIN"/>
    <property type="match status" value="1"/>
</dbReference>
<feature type="signal peptide" evidence="1">
    <location>
        <begin position="1"/>
        <end position="28"/>
    </location>
</feature>
<name>A0ABU5TAR8_9MICC</name>
<dbReference type="RefSeq" id="WP_323280687.1">
    <property type="nucleotide sequence ID" value="NZ_JAYGGQ010000017.1"/>
</dbReference>
<evidence type="ECO:0000313" key="4">
    <source>
        <dbReference type="Proteomes" id="UP001304769"/>
    </source>
</evidence>